<comment type="cofactor">
    <cofactor evidence="1 6">
        <name>Mg(2+)</name>
        <dbReference type="ChEBI" id="CHEBI:18420"/>
    </cofactor>
</comment>
<protein>
    <recommendedName>
        <fullName evidence="6">Carbohydrate deacetylase</fullName>
        <ecNumber evidence="6">3.5.1.-</ecNumber>
    </recommendedName>
</protein>
<sequence length="246" mass="27587">MKVIFNADDFGLTEGVNNGIAAAFRQGVVRSTTFMVDMPGEAHAVKLAASMPDLKVGLHLRFTAGKPLTNHKSLVDERGLFPAIPGFWQKQDFDLEEVYQEVVAQVEHYLALGLELSHIDGHHHAHTHPQIAPVVNQVAQQYGVPVRGVGFVDRQEVGGRYLFSERFYDNKISLADAKQLMLDYEHECEVLEVMCHPAIVDTQLRSMSSYLAQREQELETLTSAAFVAFLRERDIQVTDYSALAYL</sequence>
<dbReference type="EC" id="3.5.1.-" evidence="6"/>
<evidence type="ECO:0000256" key="1">
    <source>
        <dbReference type="ARBA" id="ARBA00001946"/>
    </source>
</evidence>
<dbReference type="InterPro" id="IPR006879">
    <property type="entry name" value="YdjC-like"/>
</dbReference>
<comment type="caution">
    <text evidence="7">The sequence shown here is derived from an EMBL/GenBank/DDBJ whole genome shotgun (WGS) entry which is preliminary data.</text>
</comment>
<dbReference type="GO" id="GO:0046872">
    <property type="term" value="F:metal ion binding"/>
    <property type="evidence" value="ECO:0007669"/>
    <property type="project" value="UniProtKB-KW"/>
</dbReference>
<dbReference type="GO" id="GO:0019213">
    <property type="term" value="F:deacetylase activity"/>
    <property type="evidence" value="ECO:0007669"/>
    <property type="project" value="TreeGrafter"/>
</dbReference>
<comment type="similarity">
    <text evidence="6">Belongs to the YdjC deacetylase family.</text>
</comment>
<evidence type="ECO:0000256" key="6">
    <source>
        <dbReference type="HAMAP-Rule" id="MF_01246"/>
    </source>
</evidence>
<feature type="binding site" evidence="6">
    <location>
        <position position="122"/>
    </location>
    <ligand>
        <name>Mg(2+)</name>
        <dbReference type="ChEBI" id="CHEBI:18420"/>
    </ligand>
</feature>
<dbReference type="GO" id="GO:0000272">
    <property type="term" value="P:polysaccharide catabolic process"/>
    <property type="evidence" value="ECO:0007669"/>
    <property type="project" value="InterPro"/>
</dbReference>
<feature type="binding site" evidence="6">
    <location>
        <position position="59"/>
    </location>
    <ligand>
        <name>Mg(2+)</name>
        <dbReference type="ChEBI" id="CHEBI:18420"/>
    </ligand>
</feature>
<dbReference type="RefSeq" id="WP_123782259.1">
    <property type="nucleotide sequence ID" value="NZ_RKIK01000032.1"/>
</dbReference>
<dbReference type="Gene3D" id="3.20.20.370">
    <property type="entry name" value="Glycoside hydrolase/deacetylase"/>
    <property type="match status" value="1"/>
</dbReference>
<dbReference type="Proteomes" id="UP000278792">
    <property type="component" value="Unassembled WGS sequence"/>
</dbReference>
<evidence type="ECO:0000313" key="7">
    <source>
        <dbReference type="EMBL" id="ROV59779.1"/>
    </source>
</evidence>
<gene>
    <name evidence="7" type="ORF">EGH82_11960</name>
</gene>
<evidence type="ECO:0000256" key="3">
    <source>
        <dbReference type="ARBA" id="ARBA00022801"/>
    </source>
</evidence>
<keyword evidence="4 6" id="KW-0460">Magnesium</keyword>
<comment type="function">
    <text evidence="6">Probably catalyzes the deacetylation of acetylated carbohydrates an important step in the degradation of oligosaccharides.</text>
</comment>
<dbReference type="GO" id="GO:0016811">
    <property type="term" value="F:hydrolase activity, acting on carbon-nitrogen (but not peptide) bonds, in linear amides"/>
    <property type="evidence" value="ECO:0007669"/>
    <property type="project" value="UniProtKB-UniRule"/>
</dbReference>
<dbReference type="InterPro" id="IPR011330">
    <property type="entry name" value="Glyco_hydro/deAcase_b/a-brl"/>
</dbReference>
<dbReference type="NCBIfam" id="NF002559">
    <property type="entry name" value="PRK02134.1"/>
    <property type="match status" value="1"/>
</dbReference>
<dbReference type="HAMAP" id="MF_01246">
    <property type="entry name" value="COD"/>
    <property type="match status" value="1"/>
</dbReference>
<proteinExistence type="inferred from homology"/>
<evidence type="ECO:0000256" key="2">
    <source>
        <dbReference type="ARBA" id="ARBA00022723"/>
    </source>
</evidence>
<dbReference type="Pfam" id="PF04794">
    <property type="entry name" value="YdjC"/>
    <property type="match status" value="1"/>
</dbReference>
<dbReference type="CDD" id="cd10803">
    <property type="entry name" value="YdjC_EF3048_like"/>
    <property type="match status" value="1"/>
</dbReference>
<dbReference type="PANTHER" id="PTHR31609:SF1">
    <property type="entry name" value="CARBOHYDRATE DEACETYLASE"/>
    <property type="match status" value="1"/>
</dbReference>
<dbReference type="AlphaFoldDB" id="A0A3N3DZF1"/>
<name>A0A3N3DZF1_9VIBR</name>
<keyword evidence="5 6" id="KW-0119">Carbohydrate metabolism</keyword>
<dbReference type="SUPFAM" id="SSF88713">
    <property type="entry name" value="Glycoside hydrolase/deacetylase"/>
    <property type="match status" value="1"/>
</dbReference>
<reference evidence="7 8" key="1">
    <citation type="submission" date="2018-11" db="EMBL/GenBank/DDBJ databases">
        <title>Vibrio ponticus strain CAIM 1751 pathogenic for the snapper Lutjanus guttatus.</title>
        <authorList>
            <person name="Soto-Rodriguez S."/>
            <person name="Lozano-Olvera R."/>
            <person name="Gomez-Gil B."/>
        </authorList>
    </citation>
    <scope>NUCLEOTIDE SEQUENCE [LARGE SCALE GENOMIC DNA]</scope>
    <source>
        <strain evidence="7 8">CAIM 1751</strain>
    </source>
</reference>
<evidence type="ECO:0000313" key="8">
    <source>
        <dbReference type="Proteomes" id="UP000278792"/>
    </source>
</evidence>
<evidence type="ECO:0000256" key="4">
    <source>
        <dbReference type="ARBA" id="ARBA00022842"/>
    </source>
</evidence>
<evidence type="ECO:0000256" key="5">
    <source>
        <dbReference type="ARBA" id="ARBA00023277"/>
    </source>
</evidence>
<dbReference type="EMBL" id="RKIK01000032">
    <property type="protein sequence ID" value="ROV59779.1"/>
    <property type="molecule type" value="Genomic_DNA"/>
</dbReference>
<dbReference type="InterPro" id="IPR022948">
    <property type="entry name" value="COD_ChbG_bac"/>
</dbReference>
<keyword evidence="2 6" id="KW-0479">Metal-binding</keyword>
<dbReference type="PANTHER" id="PTHR31609">
    <property type="entry name" value="YDJC DEACETYLASE FAMILY MEMBER"/>
    <property type="match status" value="1"/>
</dbReference>
<organism evidence="7 8">
    <name type="scientific">Vibrio ponticus</name>
    <dbReference type="NCBI Taxonomy" id="265668"/>
    <lineage>
        <taxon>Bacteria</taxon>
        <taxon>Pseudomonadati</taxon>
        <taxon>Pseudomonadota</taxon>
        <taxon>Gammaproteobacteria</taxon>
        <taxon>Vibrionales</taxon>
        <taxon>Vibrionaceae</taxon>
        <taxon>Vibrio</taxon>
    </lineage>
</organism>
<keyword evidence="3 6" id="KW-0378">Hydrolase</keyword>
<accession>A0A3N3DZF1</accession>
<comment type="subunit">
    <text evidence="6">Homodimer.</text>
</comment>